<evidence type="ECO:0000256" key="7">
    <source>
        <dbReference type="ARBA" id="ARBA00023136"/>
    </source>
</evidence>
<feature type="transmembrane region" description="Helical" evidence="8">
    <location>
        <begin position="66"/>
        <end position="90"/>
    </location>
</feature>
<keyword evidence="3" id="KW-0813">Transport</keyword>
<dbReference type="Proteomes" id="UP000322139">
    <property type="component" value="Unassembled WGS sequence"/>
</dbReference>
<comment type="caution">
    <text evidence="9">The sequence shown here is derived from an EMBL/GenBank/DDBJ whole genome shotgun (WGS) entry which is preliminary data.</text>
</comment>
<evidence type="ECO:0000313" key="9">
    <source>
        <dbReference type="EMBL" id="TYS52179.1"/>
    </source>
</evidence>
<accession>A0A5D4RMV6</accession>
<proteinExistence type="inferred from homology"/>
<name>A0A5D4RMV6_9BACI</name>
<gene>
    <name evidence="9" type="ORF">FZD51_01710</name>
</gene>
<dbReference type="GO" id="GO:0055085">
    <property type="term" value="P:transmembrane transport"/>
    <property type="evidence" value="ECO:0007669"/>
    <property type="project" value="TreeGrafter"/>
</dbReference>
<keyword evidence="4" id="KW-1003">Cell membrane</keyword>
<dbReference type="PANTHER" id="PTHR21716">
    <property type="entry name" value="TRANSMEMBRANE PROTEIN"/>
    <property type="match status" value="1"/>
</dbReference>
<evidence type="ECO:0000256" key="1">
    <source>
        <dbReference type="ARBA" id="ARBA00004651"/>
    </source>
</evidence>
<comment type="similarity">
    <text evidence="2">Belongs to the autoinducer-2 exporter (AI-2E) (TC 2.A.86) family.</text>
</comment>
<dbReference type="EMBL" id="VTER01000001">
    <property type="protein sequence ID" value="TYS52179.1"/>
    <property type="molecule type" value="Genomic_DNA"/>
</dbReference>
<evidence type="ECO:0000256" key="5">
    <source>
        <dbReference type="ARBA" id="ARBA00022692"/>
    </source>
</evidence>
<evidence type="ECO:0000256" key="4">
    <source>
        <dbReference type="ARBA" id="ARBA00022475"/>
    </source>
</evidence>
<sequence length="369" mass="41497">MPSSKWFKIGYGIIIVMVIIFLATKIDFIFTPIEIFFETLFMPFLISGVLYYLLRPIVYFLNRKKVPKVVSILLIYLIVIGGAAALVYFAGPELQRQFKDLMDNYPQYIEGLRNKADELQNSAWFSRFQENDYITFDYITEQVSSYFKSNFSDLSSRLTGVFSIVTSVVTVIVTVPFIVFYLLKDSEGASKGMVRYLPYFQAAETRKILKDMDEALSSYIQGQAIVSFIVGVMMYIGYLIIGINYSLILAIVAMLTNVIPFLGPFLALVPAVIVGFTMSPFMALKVILVVIVVQQIDGNVSSPLIMGRKLDVHPLTIILILLVAGNLAGLIGMIVAVPAYAIIKVIISHAYRLYTLKRADRDQIIQVED</sequence>
<evidence type="ECO:0000256" key="8">
    <source>
        <dbReference type="SAM" id="Phobius"/>
    </source>
</evidence>
<dbReference type="PANTHER" id="PTHR21716:SF53">
    <property type="entry name" value="PERMEASE PERM-RELATED"/>
    <property type="match status" value="1"/>
</dbReference>
<organism evidence="9 10">
    <name type="scientific">Bacillus infantis</name>
    <dbReference type="NCBI Taxonomy" id="324767"/>
    <lineage>
        <taxon>Bacteria</taxon>
        <taxon>Bacillati</taxon>
        <taxon>Bacillota</taxon>
        <taxon>Bacilli</taxon>
        <taxon>Bacillales</taxon>
        <taxon>Bacillaceae</taxon>
        <taxon>Bacillus</taxon>
    </lineage>
</organism>
<evidence type="ECO:0000256" key="3">
    <source>
        <dbReference type="ARBA" id="ARBA00022448"/>
    </source>
</evidence>
<evidence type="ECO:0000256" key="2">
    <source>
        <dbReference type="ARBA" id="ARBA00009773"/>
    </source>
</evidence>
<feature type="transmembrane region" description="Helical" evidence="8">
    <location>
        <begin position="276"/>
        <end position="296"/>
    </location>
</feature>
<keyword evidence="7 8" id="KW-0472">Membrane</keyword>
<keyword evidence="6 8" id="KW-1133">Transmembrane helix</keyword>
<dbReference type="GO" id="GO:0005886">
    <property type="term" value="C:plasma membrane"/>
    <property type="evidence" value="ECO:0007669"/>
    <property type="project" value="UniProtKB-SubCell"/>
</dbReference>
<protein>
    <submittedName>
        <fullName evidence="9">AI-2E family transporter</fullName>
    </submittedName>
</protein>
<feature type="transmembrane region" description="Helical" evidence="8">
    <location>
        <begin position="9"/>
        <end position="29"/>
    </location>
</feature>
<feature type="transmembrane region" description="Helical" evidence="8">
    <location>
        <begin position="247"/>
        <end position="269"/>
    </location>
</feature>
<feature type="transmembrane region" description="Helical" evidence="8">
    <location>
        <begin position="216"/>
        <end position="241"/>
    </location>
</feature>
<comment type="subcellular location">
    <subcellularLocation>
        <location evidence="1">Cell membrane</location>
        <topology evidence="1">Multi-pass membrane protein</topology>
    </subcellularLocation>
</comment>
<feature type="transmembrane region" description="Helical" evidence="8">
    <location>
        <begin position="35"/>
        <end position="54"/>
    </location>
</feature>
<dbReference type="AlphaFoldDB" id="A0A5D4RMV6"/>
<dbReference type="InterPro" id="IPR002549">
    <property type="entry name" value="AI-2E-like"/>
</dbReference>
<evidence type="ECO:0000313" key="10">
    <source>
        <dbReference type="Proteomes" id="UP000322139"/>
    </source>
</evidence>
<evidence type="ECO:0000256" key="6">
    <source>
        <dbReference type="ARBA" id="ARBA00022989"/>
    </source>
</evidence>
<reference evidence="9 10" key="1">
    <citation type="submission" date="2019-08" db="EMBL/GenBank/DDBJ databases">
        <title>Bacillus genomes from the desert of Cuatro Cienegas, Coahuila.</title>
        <authorList>
            <person name="Olmedo-Alvarez G."/>
        </authorList>
    </citation>
    <scope>NUCLEOTIDE SEQUENCE [LARGE SCALE GENOMIC DNA]</scope>
    <source>
        <strain evidence="9 10">CH446_14T</strain>
    </source>
</reference>
<feature type="transmembrane region" description="Helical" evidence="8">
    <location>
        <begin position="316"/>
        <end position="343"/>
    </location>
</feature>
<dbReference type="Pfam" id="PF01594">
    <property type="entry name" value="AI-2E_transport"/>
    <property type="match status" value="1"/>
</dbReference>
<dbReference type="RefSeq" id="WP_148973156.1">
    <property type="nucleotide sequence ID" value="NZ_JBNIKU010000005.1"/>
</dbReference>
<keyword evidence="5 8" id="KW-0812">Transmembrane</keyword>
<feature type="transmembrane region" description="Helical" evidence="8">
    <location>
        <begin position="161"/>
        <end position="183"/>
    </location>
</feature>